<dbReference type="GO" id="GO:0046076">
    <property type="term" value="P:dTTP catabolic process"/>
    <property type="evidence" value="ECO:0007669"/>
    <property type="project" value="TreeGrafter"/>
</dbReference>
<dbReference type="InterPro" id="IPR011551">
    <property type="entry name" value="NTP_PyrPHydrolase_MazG"/>
</dbReference>
<dbReference type="Gene3D" id="1.10.287.1080">
    <property type="entry name" value="MazG-like"/>
    <property type="match status" value="2"/>
</dbReference>
<comment type="catalytic activity">
    <reaction evidence="1">
        <text>ATP + H2O = AMP + diphosphate + H(+)</text>
        <dbReference type="Rhea" id="RHEA:14245"/>
        <dbReference type="ChEBI" id="CHEBI:15377"/>
        <dbReference type="ChEBI" id="CHEBI:15378"/>
        <dbReference type="ChEBI" id="CHEBI:30616"/>
        <dbReference type="ChEBI" id="CHEBI:33019"/>
        <dbReference type="ChEBI" id="CHEBI:456215"/>
        <dbReference type="EC" id="3.6.1.8"/>
    </reaction>
</comment>
<organism evidence="6 7">
    <name type="scientific">Candidatus Cryptobacteroides merdigallinarum</name>
    <dbReference type="NCBI Taxonomy" id="2840770"/>
    <lineage>
        <taxon>Bacteria</taxon>
        <taxon>Pseudomonadati</taxon>
        <taxon>Bacteroidota</taxon>
        <taxon>Bacteroidia</taxon>
        <taxon>Bacteroidales</taxon>
        <taxon>Candidatus Cryptobacteroides</taxon>
    </lineage>
</organism>
<dbReference type="InterPro" id="IPR048015">
    <property type="entry name" value="NTP-PPase_MazG-like_N"/>
</dbReference>
<evidence type="ECO:0000256" key="3">
    <source>
        <dbReference type="ARBA" id="ARBA00066372"/>
    </source>
</evidence>
<evidence type="ECO:0000256" key="1">
    <source>
        <dbReference type="ARBA" id="ARBA00052141"/>
    </source>
</evidence>
<feature type="domain" description="NTP pyrophosphohydrolase MazG-like" evidence="5">
    <location>
        <begin position="32"/>
        <end position="105"/>
    </location>
</feature>
<evidence type="ECO:0000313" key="6">
    <source>
        <dbReference type="EMBL" id="MBO8448574.1"/>
    </source>
</evidence>
<dbReference type="FunFam" id="1.10.287.1080:FF:000003">
    <property type="entry name" value="Nucleoside triphosphate pyrophosphohydrolase"/>
    <property type="match status" value="1"/>
</dbReference>
<dbReference type="PANTHER" id="PTHR30522">
    <property type="entry name" value="NUCLEOSIDE TRIPHOSPHATE PYROPHOSPHOHYDROLASE"/>
    <property type="match status" value="1"/>
</dbReference>
<evidence type="ECO:0000256" key="4">
    <source>
        <dbReference type="ARBA" id="ARBA00074799"/>
    </source>
</evidence>
<dbReference type="NCBIfam" id="NF007113">
    <property type="entry name" value="PRK09562.1"/>
    <property type="match status" value="1"/>
</dbReference>
<dbReference type="NCBIfam" id="TIGR00444">
    <property type="entry name" value="mazG"/>
    <property type="match status" value="1"/>
</dbReference>
<gene>
    <name evidence="6" type="primary">mazG</name>
    <name evidence="6" type="ORF">IAC29_04810</name>
</gene>
<proteinExistence type="inferred from homology"/>
<protein>
    <recommendedName>
        <fullName evidence="4">Nucleoside triphosphate pyrophosphohydrolase</fullName>
        <ecNumber evidence="3">3.6.1.8</ecNumber>
    </recommendedName>
</protein>
<dbReference type="GO" id="GO:0046081">
    <property type="term" value="P:dUTP catabolic process"/>
    <property type="evidence" value="ECO:0007669"/>
    <property type="project" value="TreeGrafter"/>
</dbReference>
<dbReference type="FunFam" id="1.10.287.1080:FF:000001">
    <property type="entry name" value="Nucleoside triphosphate pyrophosphohydrolase"/>
    <property type="match status" value="1"/>
</dbReference>
<reference evidence="6" key="1">
    <citation type="submission" date="2020-10" db="EMBL/GenBank/DDBJ databases">
        <authorList>
            <person name="Gilroy R."/>
        </authorList>
    </citation>
    <scope>NUCLEOTIDE SEQUENCE</scope>
    <source>
        <strain evidence="6">20514</strain>
    </source>
</reference>
<comment type="similarity">
    <text evidence="2">Belongs to the nucleoside triphosphate pyrophosphohydrolase family.</text>
</comment>
<dbReference type="PANTHER" id="PTHR30522:SF0">
    <property type="entry name" value="NUCLEOSIDE TRIPHOSPHATE PYROPHOSPHOHYDROLASE"/>
    <property type="match status" value="1"/>
</dbReference>
<dbReference type="CDD" id="cd11529">
    <property type="entry name" value="NTP-PPase_MazG_Cterm"/>
    <property type="match status" value="1"/>
</dbReference>
<name>A0A9D9HF56_9BACT</name>
<sequence length="273" mass="31667">MMKERQEKLEAFGRILDILDELRQKCPWDRAQTTESLRPQTIEETYELSDAILKKDDANISKELGDVLLHVLFYAKIGEEKGTYDIVDVIDHLCDKLVYRHPHVFSSVRVADAAEVMKNWEQLKLKEKDGNKRVLSGVPETLPPLLKAYRMQDKARGVGFDWEEKGQVWDKVSEELGEFRAELRSMEDASSEEEKKQASDRAEAELGDYLFAIVNAARLYGLNPDTALERTCHKFRQRFTYLEEHTIRQGRDLKDMTLAEMDAIWDEAKRKGL</sequence>
<dbReference type="InterPro" id="IPR048011">
    <property type="entry name" value="NTP-PPase_MazG-like_C"/>
</dbReference>
<dbReference type="GO" id="GO:0046047">
    <property type="term" value="P:TTP catabolic process"/>
    <property type="evidence" value="ECO:0007669"/>
    <property type="project" value="TreeGrafter"/>
</dbReference>
<dbReference type="GO" id="GO:0006950">
    <property type="term" value="P:response to stress"/>
    <property type="evidence" value="ECO:0007669"/>
    <property type="project" value="UniProtKB-ARBA"/>
</dbReference>
<reference evidence="6" key="2">
    <citation type="journal article" date="2021" name="PeerJ">
        <title>Extensive microbial diversity within the chicken gut microbiome revealed by metagenomics and culture.</title>
        <authorList>
            <person name="Gilroy R."/>
            <person name="Ravi A."/>
            <person name="Getino M."/>
            <person name="Pursley I."/>
            <person name="Horton D.L."/>
            <person name="Alikhan N.F."/>
            <person name="Baker D."/>
            <person name="Gharbi K."/>
            <person name="Hall N."/>
            <person name="Watson M."/>
            <person name="Adriaenssens E.M."/>
            <person name="Foster-Nyarko E."/>
            <person name="Jarju S."/>
            <person name="Secka A."/>
            <person name="Antonio M."/>
            <person name="Oren A."/>
            <person name="Chaudhuri R.R."/>
            <person name="La Ragione R."/>
            <person name="Hildebrand F."/>
            <person name="Pallen M.J."/>
        </authorList>
    </citation>
    <scope>NUCLEOTIDE SEQUENCE</scope>
    <source>
        <strain evidence="6">20514</strain>
    </source>
</reference>
<dbReference type="AlphaFoldDB" id="A0A9D9HF56"/>
<dbReference type="SUPFAM" id="SSF101386">
    <property type="entry name" value="all-alpha NTP pyrophosphatases"/>
    <property type="match status" value="2"/>
</dbReference>
<dbReference type="Pfam" id="PF03819">
    <property type="entry name" value="MazG"/>
    <property type="match status" value="2"/>
</dbReference>
<dbReference type="EMBL" id="JADIMQ010000071">
    <property type="protein sequence ID" value="MBO8448574.1"/>
    <property type="molecule type" value="Genomic_DNA"/>
</dbReference>
<keyword evidence="6" id="KW-0378">Hydrolase</keyword>
<feature type="domain" description="NTP pyrophosphohydrolase MazG-like" evidence="5">
    <location>
        <begin position="172"/>
        <end position="238"/>
    </location>
</feature>
<dbReference type="CDD" id="cd11528">
    <property type="entry name" value="NTP-PPase_MazG_Nterm"/>
    <property type="match status" value="1"/>
</dbReference>
<dbReference type="GO" id="GO:0046061">
    <property type="term" value="P:dATP catabolic process"/>
    <property type="evidence" value="ECO:0007669"/>
    <property type="project" value="TreeGrafter"/>
</dbReference>
<evidence type="ECO:0000313" key="7">
    <source>
        <dbReference type="Proteomes" id="UP000810252"/>
    </source>
</evidence>
<evidence type="ECO:0000259" key="5">
    <source>
        <dbReference type="Pfam" id="PF03819"/>
    </source>
</evidence>
<dbReference type="InterPro" id="IPR004518">
    <property type="entry name" value="MazG-like_dom"/>
</dbReference>
<dbReference type="GO" id="GO:0047693">
    <property type="term" value="F:ATP diphosphatase activity"/>
    <property type="evidence" value="ECO:0007669"/>
    <property type="project" value="UniProtKB-EC"/>
</dbReference>
<dbReference type="GO" id="GO:0046052">
    <property type="term" value="P:UTP catabolic process"/>
    <property type="evidence" value="ECO:0007669"/>
    <property type="project" value="TreeGrafter"/>
</dbReference>
<comment type="caution">
    <text evidence="6">The sequence shown here is derived from an EMBL/GenBank/DDBJ whole genome shotgun (WGS) entry which is preliminary data.</text>
</comment>
<dbReference type="EC" id="3.6.1.8" evidence="3"/>
<dbReference type="Proteomes" id="UP000810252">
    <property type="component" value="Unassembled WGS sequence"/>
</dbReference>
<accession>A0A9D9HF56</accession>
<evidence type="ECO:0000256" key="2">
    <source>
        <dbReference type="ARBA" id="ARBA00061115"/>
    </source>
</evidence>
<dbReference type="GO" id="GO:0006203">
    <property type="term" value="P:dGTP catabolic process"/>
    <property type="evidence" value="ECO:0007669"/>
    <property type="project" value="TreeGrafter"/>
</dbReference>